<keyword evidence="1" id="KW-1133">Transmembrane helix</keyword>
<protein>
    <recommendedName>
        <fullName evidence="2">LicD/FKTN/FKRP nucleotidyltransferase domain-containing protein</fullName>
    </recommendedName>
</protein>
<organism evidence="3">
    <name type="scientific">marine sediment metagenome</name>
    <dbReference type="NCBI Taxonomy" id="412755"/>
    <lineage>
        <taxon>unclassified sequences</taxon>
        <taxon>metagenomes</taxon>
        <taxon>ecological metagenomes</taxon>
    </lineage>
</organism>
<reference evidence="3" key="1">
    <citation type="journal article" date="2015" name="Nature">
        <title>Complex archaea that bridge the gap between prokaryotes and eukaryotes.</title>
        <authorList>
            <person name="Spang A."/>
            <person name="Saw J.H."/>
            <person name="Jorgensen S.L."/>
            <person name="Zaremba-Niedzwiedzka K."/>
            <person name="Martijn J."/>
            <person name="Lind A.E."/>
            <person name="van Eijk R."/>
            <person name="Schleper C."/>
            <person name="Guy L."/>
            <person name="Ettema T.J."/>
        </authorList>
    </citation>
    <scope>NUCLEOTIDE SEQUENCE</scope>
</reference>
<dbReference type="GO" id="GO:0009100">
    <property type="term" value="P:glycoprotein metabolic process"/>
    <property type="evidence" value="ECO:0007669"/>
    <property type="project" value="UniProtKB-ARBA"/>
</dbReference>
<feature type="transmembrane region" description="Helical" evidence="1">
    <location>
        <begin position="6"/>
        <end position="23"/>
    </location>
</feature>
<comment type="caution">
    <text evidence="3">The sequence shown here is derived from an EMBL/GenBank/DDBJ whole genome shotgun (WGS) entry which is preliminary data.</text>
</comment>
<dbReference type="InterPro" id="IPR007074">
    <property type="entry name" value="LicD/FKTN/FKRP_NTP_transf"/>
</dbReference>
<name>A0A0F9KAM8_9ZZZZ</name>
<feature type="transmembrane region" description="Helical" evidence="1">
    <location>
        <begin position="63"/>
        <end position="86"/>
    </location>
</feature>
<keyword evidence="1" id="KW-0472">Membrane</keyword>
<dbReference type="AlphaFoldDB" id="A0A0F9KAM8"/>
<evidence type="ECO:0000313" key="3">
    <source>
        <dbReference type="EMBL" id="KKM79234.1"/>
    </source>
</evidence>
<dbReference type="InterPro" id="IPR052613">
    <property type="entry name" value="LicD_transferase"/>
</dbReference>
<sequence>MLIKSLVAAALYLIIYFWFLYILRKPRVWLPVSIRDKLVGVLLLTVLSGYISISGAVVDLWILFISVTGIPLLFYIIAAPAFALLNPKPPLVQFVARNAVRIESGLLLPVLILLFYVPNLKFRALLITAILMEFFWYLRLWMKQRYKKVKTLDEHSLLVLKASTNGDIKRFAKKHRIPELQIVQDQINWLGCTQQSFPCPIDYYVNILGLNTPPCCRDNLLEMLHRIDSDLTKIGVLHWIEGGTLLGAVRENGNLLAWEDDIDISFLLTEENTWQKMVASINKIARQAHYRVFVSEKIEEIYIHYDPPRHWPFNYERTRMRGEIRIDLMGYRLSRSNGNNVVERFTTKGRLQKNRKGKFEMPSELVLPLSVISFAGGKVSCPAKPGDYLEAMYGNYAEVKYTWIEKDAANARRQIDQKR</sequence>
<dbReference type="Pfam" id="PF04991">
    <property type="entry name" value="LicD"/>
    <property type="match status" value="1"/>
</dbReference>
<keyword evidence="1" id="KW-0812">Transmembrane</keyword>
<accession>A0A0F9KAM8</accession>
<evidence type="ECO:0000259" key="2">
    <source>
        <dbReference type="Pfam" id="PF04991"/>
    </source>
</evidence>
<gene>
    <name evidence="3" type="ORF">LCGC14_1351970</name>
</gene>
<proteinExistence type="predicted"/>
<feature type="transmembrane region" description="Helical" evidence="1">
    <location>
        <begin position="38"/>
        <end position="57"/>
    </location>
</feature>
<feature type="transmembrane region" description="Helical" evidence="1">
    <location>
        <begin position="122"/>
        <end position="140"/>
    </location>
</feature>
<feature type="domain" description="LicD/FKTN/FKRP nucleotidyltransferase" evidence="2">
    <location>
        <begin position="235"/>
        <end position="268"/>
    </location>
</feature>
<dbReference type="EMBL" id="LAZR01008363">
    <property type="protein sequence ID" value="KKM79234.1"/>
    <property type="molecule type" value="Genomic_DNA"/>
</dbReference>
<dbReference type="PANTHER" id="PTHR13627">
    <property type="entry name" value="FUKUTIN RELATED PROTEIN"/>
    <property type="match status" value="1"/>
</dbReference>
<evidence type="ECO:0000256" key="1">
    <source>
        <dbReference type="SAM" id="Phobius"/>
    </source>
</evidence>
<dbReference type="PANTHER" id="PTHR13627:SF31">
    <property type="entry name" value="RIBITOL 5-PHOSPHATE TRANSFERASE FKRP"/>
    <property type="match status" value="1"/>
</dbReference>
<feature type="transmembrane region" description="Helical" evidence="1">
    <location>
        <begin position="98"/>
        <end position="116"/>
    </location>
</feature>